<feature type="transmembrane region" description="Helical" evidence="6">
    <location>
        <begin position="163"/>
        <end position="182"/>
    </location>
</feature>
<feature type="domain" description="EamA" evidence="7">
    <location>
        <begin position="14"/>
        <end position="148"/>
    </location>
</feature>
<evidence type="ECO:0000256" key="4">
    <source>
        <dbReference type="ARBA" id="ARBA00022989"/>
    </source>
</evidence>
<keyword evidence="4 6" id="KW-1133">Transmembrane helix</keyword>
<dbReference type="SUPFAM" id="SSF103481">
    <property type="entry name" value="Multidrug resistance efflux transporter EmrE"/>
    <property type="match status" value="2"/>
</dbReference>
<evidence type="ECO:0000313" key="8">
    <source>
        <dbReference type="EMBL" id="SFI93902.1"/>
    </source>
</evidence>
<evidence type="ECO:0000256" key="6">
    <source>
        <dbReference type="SAM" id="Phobius"/>
    </source>
</evidence>
<keyword evidence="9" id="KW-1185">Reference proteome</keyword>
<dbReference type="RefSeq" id="WP_074886377.1">
    <property type="nucleotide sequence ID" value="NZ_FORC01000003.1"/>
</dbReference>
<keyword evidence="2" id="KW-1003">Cell membrane</keyword>
<feature type="domain" description="EamA" evidence="7">
    <location>
        <begin position="165"/>
        <end position="298"/>
    </location>
</feature>
<proteinExistence type="predicted"/>
<evidence type="ECO:0000256" key="3">
    <source>
        <dbReference type="ARBA" id="ARBA00022692"/>
    </source>
</evidence>
<feature type="transmembrane region" description="Helical" evidence="6">
    <location>
        <begin position="194"/>
        <end position="214"/>
    </location>
</feature>
<feature type="transmembrane region" description="Helical" evidence="6">
    <location>
        <begin position="226"/>
        <end position="248"/>
    </location>
</feature>
<feature type="transmembrane region" description="Helical" evidence="6">
    <location>
        <begin position="110"/>
        <end position="127"/>
    </location>
</feature>
<name>A0A1I3MAG9_9GAMM</name>
<dbReference type="PANTHER" id="PTHR42920">
    <property type="entry name" value="OS03G0707200 PROTEIN-RELATED"/>
    <property type="match status" value="1"/>
</dbReference>
<dbReference type="Pfam" id="PF00892">
    <property type="entry name" value="EamA"/>
    <property type="match status" value="2"/>
</dbReference>
<dbReference type="AlphaFoldDB" id="A0A1I3MAG9"/>
<gene>
    <name evidence="8" type="ORF">SAMN05216602_3339</name>
</gene>
<feature type="transmembrane region" description="Helical" evidence="6">
    <location>
        <begin position="134"/>
        <end position="151"/>
    </location>
</feature>
<dbReference type="Gene3D" id="1.10.3730.20">
    <property type="match status" value="1"/>
</dbReference>
<organism evidence="8 9">
    <name type="scientific">Phytopseudomonas argentinensis</name>
    <dbReference type="NCBI Taxonomy" id="289370"/>
    <lineage>
        <taxon>Bacteria</taxon>
        <taxon>Pseudomonadati</taxon>
        <taxon>Pseudomonadota</taxon>
        <taxon>Gammaproteobacteria</taxon>
        <taxon>Pseudomonadales</taxon>
        <taxon>Pseudomonadaceae</taxon>
        <taxon>Phytopseudomonas</taxon>
    </lineage>
</organism>
<dbReference type="InterPro" id="IPR051258">
    <property type="entry name" value="Diverse_Substrate_Transporter"/>
</dbReference>
<sequence length="323" mass="34217">MKPSAFFQRCAGNGSLFAVLAAAGFSMKAIFVKLAYAAAPVEAITLLAMRMTLALPLFLWLVWLSRSGVGGRFTLADGARVVVLALFGYYLSSLFDFYGLQYISAGLERLILFTYPTLVLVFQMIAFRERPSRRTLLAMAVCYLGLGVALIHDIGATDMGSQVIIGSLWVFASAVTYALYYLGTGVMVKRLGSMRLAGLAGSASSLMVLAHFAVTEPLGSLLAQPAQVWLCAALMALISTVLPVYWMALAIQRIGTTHTAAVGNLGPVLTIFAAWALLGEAISPYQMAGLALVMFGIWQLKPGAAKKAVVAEVAGAGKPSSVG</sequence>
<feature type="transmembrane region" description="Helical" evidence="6">
    <location>
        <begin position="78"/>
        <end position="98"/>
    </location>
</feature>
<evidence type="ECO:0000256" key="5">
    <source>
        <dbReference type="ARBA" id="ARBA00023136"/>
    </source>
</evidence>
<evidence type="ECO:0000256" key="1">
    <source>
        <dbReference type="ARBA" id="ARBA00004651"/>
    </source>
</evidence>
<evidence type="ECO:0000313" key="9">
    <source>
        <dbReference type="Proteomes" id="UP000183018"/>
    </source>
</evidence>
<keyword evidence="5 6" id="KW-0472">Membrane</keyword>
<feature type="transmembrane region" description="Helical" evidence="6">
    <location>
        <begin position="47"/>
        <end position="66"/>
    </location>
</feature>
<dbReference type="PANTHER" id="PTHR42920:SF5">
    <property type="entry name" value="EAMA DOMAIN-CONTAINING PROTEIN"/>
    <property type="match status" value="1"/>
</dbReference>
<protein>
    <submittedName>
        <fullName evidence="8">EamA domain-containing membrane protein RarD</fullName>
    </submittedName>
</protein>
<dbReference type="EMBL" id="FORC01000003">
    <property type="protein sequence ID" value="SFI93902.1"/>
    <property type="molecule type" value="Genomic_DNA"/>
</dbReference>
<keyword evidence="3 6" id="KW-0812">Transmembrane</keyword>
<reference evidence="9" key="1">
    <citation type="submission" date="2016-10" db="EMBL/GenBank/DDBJ databases">
        <authorList>
            <person name="Varghese N."/>
            <person name="Submissions S."/>
        </authorList>
    </citation>
    <scope>NUCLEOTIDE SEQUENCE [LARGE SCALE GENOMIC DNA]</scope>
    <source>
        <strain evidence="9">LMG 22563</strain>
    </source>
</reference>
<accession>A0A1I3MAG9</accession>
<dbReference type="InterPro" id="IPR037185">
    <property type="entry name" value="EmrE-like"/>
</dbReference>
<evidence type="ECO:0000259" key="7">
    <source>
        <dbReference type="Pfam" id="PF00892"/>
    </source>
</evidence>
<dbReference type="GO" id="GO:0005886">
    <property type="term" value="C:plasma membrane"/>
    <property type="evidence" value="ECO:0007669"/>
    <property type="project" value="UniProtKB-SubCell"/>
</dbReference>
<dbReference type="InterPro" id="IPR000620">
    <property type="entry name" value="EamA_dom"/>
</dbReference>
<dbReference type="OrthoDB" id="9813617at2"/>
<feature type="transmembrane region" description="Helical" evidence="6">
    <location>
        <begin position="260"/>
        <end position="278"/>
    </location>
</feature>
<evidence type="ECO:0000256" key="2">
    <source>
        <dbReference type="ARBA" id="ARBA00022475"/>
    </source>
</evidence>
<comment type="subcellular location">
    <subcellularLocation>
        <location evidence="1">Cell membrane</location>
        <topology evidence="1">Multi-pass membrane protein</topology>
    </subcellularLocation>
</comment>
<dbReference type="Proteomes" id="UP000183018">
    <property type="component" value="Unassembled WGS sequence"/>
</dbReference>